<dbReference type="Pfam" id="PF05201">
    <property type="entry name" value="GlutR_N"/>
    <property type="match status" value="1"/>
</dbReference>
<evidence type="ECO:0000259" key="15">
    <source>
        <dbReference type="Pfam" id="PF00745"/>
    </source>
</evidence>
<comment type="caution">
    <text evidence="18">The sequence shown here is derived from an EMBL/GenBank/DDBJ whole genome shotgun (WGS) entry which is preliminary data.</text>
</comment>
<comment type="pathway">
    <text evidence="1 9 14">Porphyrin-containing compound metabolism; protoporphyrin-IX biosynthesis; 5-aminolevulinate from L-glutamyl-tRNA(Glu): step 1/2.</text>
</comment>
<keyword evidence="5 9" id="KW-0560">Oxidoreductase</keyword>
<dbReference type="AlphaFoldDB" id="A0AAW6TU97"/>
<dbReference type="CDD" id="cd05213">
    <property type="entry name" value="NAD_bind_Glutamyl_tRNA_reduct"/>
    <property type="match status" value="1"/>
</dbReference>
<dbReference type="InterPro" id="IPR036291">
    <property type="entry name" value="NAD(P)-bd_dom_sf"/>
</dbReference>
<dbReference type="EMBL" id="JASCXX010000003">
    <property type="protein sequence ID" value="MDI6448190.1"/>
    <property type="molecule type" value="Genomic_DNA"/>
</dbReference>
<feature type="domain" description="Glutamyl-tRNA reductase N-terminal" evidence="17">
    <location>
        <begin position="8"/>
        <end position="156"/>
    </location>
</feature>
<evidence type="ECO:0000256" key="8">
    <source>
        <dbReference type="ARBA" id="ARBA00068659"/>
    </source>
</evidence>
<feature type="binding site" evidence="9 11">
    <location>
        <begin position="49"/>
        <end position="52"/>
    </location>
    <ligand>
        <name>substrate</name>
    </ligand>
</feature>
<evidence type="ECO:0000256" key="7">
    <source>
        <dbReference type="ARBA" id="ARBA00047464"/>
    </source>
</evidence>
<evidence type="ECO:0000256" key="11">
    <source>
        <dbReference type="PIRSR" id="PIRSR000445-2"/>
    </source>
</evidence>
<reference evidence="18" key="1">
    <citation type="submission" date="2023-05" db="EMBL/GenBank/DDBJ databases">
        <title>Anaerotaeda fermentans gen. nov., sp. nov., a novel anaerobic planctomycete of the new family within the order Sedimentisphaerales isolated from Taman Peninsula, Russia.</title>
        <authorList>
            <person name="Khomyakova M.A."/>
            <person name="Merkel A.Y."/>
            <person name="Slobodkin A.I."/>
        </authorList>
    </citation>
    <scope>NUCLEOTIDE SEQUENCE</scope>
    <source>
        <strain evidence="18">M17dextr</strain>
    </source>
</reference>
<feature type="active site" description="Nucleophile" evidence="9 10">
    <location>
        <position position="50"/>
    </location>
</feature>
<feature type="site" description="Important for activity" evidence="9 13">
    <location>
        <position position="99"/>
    </location>
</feature>
<evidence type="ECO:0000259" key="17">
    <source>
        <dbReference type="Pfam" id="PF05201"/>
    </source>
</evidence>
<dbReference type="PANTHER" id="PTHR43013">
    <property type="entry name" value="GLUTAMYL-TRNA REDUCTASE"/>
    <property type="match status" value="1"/>
</dbReference>
<dbReference type="InterPro" id="IPR006151">
    <property type="entry name" value="Shikm_DH/Glu-tRNA_Rdtase"/>
</dbReference>
<comment type="function">
    <text evidence="9">Catalyzes the NADPH-dependent reduction of glutamyl-tRNA(Glu) to glutamate 1-semialdehyde (GSA).</text>
</comment>
<evidence type="ECO:0000256" key="4">
    <source>
        <dbReference type="ARBA" id="ARBA00022857"/>
    </source>
</evidence>
<protein>
    <recommendedName>
        <fullName evidence="8 9">Glutamyl-tRNA reductase</fullName>
        <shortName evidence="9">GluTR</shortName>
        <ecNumber evidence="3 9">1.2.1.70</ecNumber>
    </recommendedName>
</protein>
<dbReference type="InterPro" id="IPR036343">
    <property type="entry name" value="GluRdtase_N_sf"/>
</dbReference>
<evidence type="ECO:0000256" key="14">
    <source>
        <dbReference type="RuleBase" id="RU000584"/>
    </source>
</evidence>
<keyword evidence="4 9" id="KW-0521">NADP</keyword>
<feature type="binding site" evidence="9 12">
    <location>
        <begin position="188"/>
        <end position="193"/>
    </location>
    <ligand>
        <name>NADP(+)</name>
        <dbReference type="ChEBI" id="CHEBI:58349"/>
    </ligand>
</feature>
<dbReference type="PANTHER" id="PTHR43013:SF1">
    <property type="entry name" value="GLUTAMYL-TRNA REDUCTASE"/>
    <property type="match status" value="1"/>
</dbReference>
<gene>
    <name evidence="9 18" type="primary">hemA</name>
    <name evidence="18" type="ORF">QJ522_03950</name>
</gene>
<dbReference type="RefSeq" id="WP_349243597.1">
    <property type="nucleotide sequence ID" value="NZ_JASCXX010000003.1"/>
</dbReference>
<keyword evidence="19" id="KW-1185">Reference proteome</keyword>
<feature type="domain" description="Tetrapyrrole biosynthesis glutamyl-tRNA reductase dimerisation" evidence="15">
    <location>
        <begin position="319"/>
        <end position="415"/>
    </location>
</feature>
<dbReference type="InterPro" id="IPR036453">
    <property type="entry name" value="GluRdtase_dimer_dom_sf"/>
</dbReference>
<dbReference type="HAMAP" id="MF_00087">
    <property type="entry name" value="Glu_tRNA_reductase"/>
    <property type="match status" value="1"/>
</dbReference>
<evidence type="ECO:0000256" key="1">
    <source>
        <dbReference type="ARBA" id="ARBA00005059"/>
    </source>
</evidence>
<dbReference type="Gene3D" id="3.30.460.30">
    <property type="entry name" value="Glutamyl-tRNA reductase, N-terminal domain"/>
    <property type="match status" value="1"/>
</dbReference>
<dbReference type="FunFam" id="3.30.460.30:FF:000001">
    <property type="entry name" value="Glutamyl-tRNA reductase"/>
    <property type="match status" value="1"/>
</dbReference>
<dbReference type="Gene3D" id="3.40.50.720">
    <property type="entry name" value="NAD(P)-binding Rossmann-like Domain"/>
    <property type="match status" value="1"/>
</dbReference>
<comment type="similarity">
    <text evidence="2 9 14">Belongs to the glutamyl-tRNA reductase family.</text>
</comment>
<dbReference type="NCBIfam" id="TIGR01035">
    <property type="entry name" value="hemA"/>
    <property type="match status" value="1"/>
</dbReference>
<dbReference type="FunFam" id="3.40.50.720:FF:000031">
    <property type="entry name" value="Glutamyl-tRNA reductase"/>
    <property type="match status" value="1"/>
</dbReference>
<dbReference type="SUPFAM" id="SSF69075">
    <property type="entry name" value="Glutamyl tRNA-reductase dimerization domain"/>
    <property type="match status" value="1"/>
</dbReference>
<evidence type="ECO:0000256" key="3">
    <source>
        <dbReference type="ARBA" id="ARBA00012970"/>
    </source>
</evidence>
<accession>A0AAW6TU97</accession>
<dbReference type="Pfam" id="PF01488">
    <property type="entry name" value="Shikimate_DH"/>
    <property type="match status" value="1"/>
</dbReference>
<evidence type="ECO:0000256" key="6">
    <source>
        <dbReference type="ARBA" id="ARBA00023244"/>
    </source>
</evidence>
<comment type="subunit">
    <text evidence="9">Homodimer.</text>
</comment>
<feature type="binding site" evidence="9 11">
    <location>
        <position position="109"/>
    </location>
    <ligand>
        <name>substrate</name>
    </ligand>
</feature>
<dbReference type="PROSITE" id="PS00747">
    <property type="entry name" value="GLUTR"/>
    <property type="match status" value="1"/>
</dbReference>
<evidence type="ECO:0000256" key="2">
    <source>
        <dbReference type="ARBA" id="ARBA00005916"/>
    </source>
</evidence>
<evidence type="ECO:0000259" key="16">
    <source>
        <dbReference type="Pfam" id="PF01488"/>
    </source>
</evidence>
<keyword evidence="6 9" id="KW-0627">Porphyrin biosynthesis</keyword>
<evidence type="ECO:0000256" key="10">
    <source>
        <dbReference type="PIRSR" id="PIRSR000445-1"/>
    </source>
</evidence>
<evidence type="ECO:0000256" key="12">
    <source>
        <dbReference type="PIRSR" id="PIRSR000445-3"/>
    </source>
</evidence>
<evidence type="ECO:0000313" key="18">
    <source>
        <dbReference type="EMBL" id="MDI6448190.1"/>
    </source>
</evidence>
<dbReference type="InterPro" id="IPR000343">
    <property type="entry name" value="4pyrrol_synth_GluRdtase"/>
</dbReference>
<dbReference type="InterPro" id="IPR015895">
    <property type="entry name" value="4pyrrol_synth_GluRdtase_N"/>
</dbReference>
<comment type="catalytic activity">
    <reaction evidence="7 9 14">
        <text>(S)-4-amino-5-oxopentanoate + tRNA(Glu) + NADP(+) = L-glutamyl-tRNA(Glu) + NADPH + H(+)</text>
        <dbReference type="Rhea" id="RHEA:12344"/>
        <dbReference type="Rhea" id="RHEA-COMP:9663"/>
        <dbReference type="Rhea" id="RHEA-COMP:9680"/>
        <dbReference type="ChEBI" id="CHEBI:15378"/>
        <dbReference type="ChEBI" id="CHEBI:57501"/>
        <dbReference type="ChEBI" id="CHEBI:57783"/>
        <dbReference type="ChEBI" id="CHEBI:58349"/>
        <dbReference type="ChEBI" id="CHEBI:78442"/>
        <dbReference type="ChEBI" id="CHEBI:78520"/>
        <dbReference type="EC" id="1.2.1.70"/>
    </reaction>
</comment>
<dbReference type="GO" id="GO:0050661">
    <property type="term" value="F:NADP binding"/>
    <property type="evidence" value="ECO:0007669"/>
    <property type="project" value="InterPro"/>
</dbReference>
<dbReference type="EC" id="1.2.1.70" evidence="3 9"/>
<evidence type="ECO:0000256" key="5">
    <source>
        <dbReference type="ARBA" id="ARBA00023002"/>
    </source>
</evidence>
<proteinExistence type="inferred from homology"/>
<dbReference type="SUPFAM" id="SSF69742">
    <property type="entry name" value="Glutamyl tRNA-reductase catalytic, N-terminal domain"/>
    <property type="match status" value="1"/>
</dbReference>
<sequence length="423" mass="46369">MKLVLDNLTYHDCPVELREKVTFAPEQRQGLLKALHRSDAVQEAVILQTCNRLEFYLYAKKDCDCRALLGEMLASQGAEAAGVWAEHGRETTGIDVARHLFEVAAGLDSQMVGENQILAQVKAAYTESLEARMSKLIFHRLFHHAFRAGKAVRTHTDINCGAVSIGLAAVELARDKVNLRRARALVIGAGENAELVVRYLIKAGLSNLVIANRDVEKARAMARRFGTAKAIGLAEIGGQLADVDLIVGSTAAAEPILTYDNAAWHLSGRTKPMLIVDIAVPRDIDPAMERFDFVTLYNIDDLNGQIDANRDKRNSEVPKARAIVEEFVGVFSLWYESLDLVPVIARLTQAGLDLARSEARRYAGDFGDGNADKLQAFAESLVKKVLHGPISIIKDGSGEPTVEQLQAVDLINRMFLTQDKGGQ</sequence>
<dbReference type="Proteomes" id="UP001431776">
    <property type="component" value="Unassembled WGS sequence"/>
</dbReference>
<dbReference type="PIRSF" id="PIRSF000445">
    <property type="entry name" value="4pyrrol_synth_GluRdtase"/>
    <property type="match status" value="1"/>
</dbReference>
<evidence type="ECO:0000313" key="19">
    <source>
        <dbReference type="Proteomes" id="UP001431776"/>
    </source>
</evidence>
<dbReference type="SUPFAM" id="SSF51735">
    <property type="entry name" value="NAD(P)-binding Rossmann-fold domains"/>
    <property type="match status" value="1"/>
</dbReference>
<dbReference type="InterPro" id="IPR018214">
    <property type="entry name" value="GluRdtase_CS"/>
</dbReference>
<feature type="domain" description="Quinate/shikimate 5-dehydrogenase/glutamyl-tRNA reductase" evidence="16">
    <location>
        <begin position="171"/>
        <end position="303"/>
    </location>
</feature>
<organism evidence="18 19">
    <name type="scientific">Anaerobaca lacustris</name>
    <dbReference type="NCBI Taxonomy" id="3044600"/>
    <lineage>
        <taxon>Bacteria</taxon>
        <taxon>Pseudomonadati</taxon>
        <taxon>Planctomycetota</taxon>
        <taxon>Phycisphaerae</taxon>
        <taxon>Sedimentisphaerales</taxon>
        <taxon>Anaerobacaceae</taxon>
        <taxon>Anaerobaca</taxon>
    </lineage>
</organism>
<evidence type="ECO:0000256" key="13">
    <source>
        <dbReference type="PIRSR" id="PIRSR000445-4"/>
    </source>
</evidence>
<comment type="miscellaneous">
    <text evidence="9">During catalysis, the active site Cys acts as a nucleophile attacking the alpha-carbonyl group of tRNA-bound glutamate with the formation of a thioester intermediate between enzyme and glutamate, and the concomitant release of tRNA(Glu). The thioester intermediate is finally reduced by direct hydride transfer from NADPH, to form the product GSA.</text>
</comment>
<dbReference type="Pfam" id="PF00745">
    <property type="entry name" value="GlutR_dimer"/>
    <property type="match status" value="1"/>
</dbReference>
<dbReference type="InterPro" id="IPR015896">
    <property type="entry name" value="4pyrrol_synth_GluRdtase_dimer"/>
</dbReference>
<name>A0AAW6TU97_9BACT</name>
<evidence type="ECO:0000256" key="9">
    <source>
        <dbReference type="HAMAP-Rule" id="MF_00087"/>
    </source>
</evidence>
<feature type="binding site" evidence="9 11">
    <location>
        <position position="120"/>
    </location>
    <ligand>
        <name>substrate</name>
    </ligand>
</feature>
<dbReference type="GO" id="GO:0008883">
    <property type="term" value="F:glutamyl-tRNA reductase activity"/>
    <property type="evidence" value="ECO:0007669"/>
    <property type="project" value="UniProtKB-UniRule"/>
</dbReference>
<comment type="domain">
    <text evidence="9">Possesses an unusual extended V-shaped dimeric structure with each monomer consisting of three distinct domains arranged along a curved 'spinal' alpha-helix. The N-terminal catalytic domain specifically recognizes the glutamate moiety of the substrate. The second domain is the NADPH-binding domain, and the third C-terminal domain is responsible for dimerization.</text>
</comment>
<dbReference type="GO" id="GO:0019353">
    <property type="term" value="P:protoporphyrinogen IX biosynthetic process from glutamate"/>
    <property type="evidence" value="ECO:0007669"/>
    <property type="project" value="TreeGrafter"/>
</dbReference>
<feature type="binding site" evidence="9 11">
    <location>
        <begin position="114"/>
        <end position="116"/>
    </location>
    <ligand>
        <name>substrate</name>
    </ligand>
</feature>